<feature type="transmembrane region" description="Helical" evidence="3">
    <location>
        <begin position="12"/>
        <end position="31"/>
    </location>
</feature>
<dbReference type="GO" id="GO:0008713">
    <property type="term" value="F:ADP-heptose-lipopolysaccharide heptosyltransferase activity"/>
    <property type="evidence" value="ECO:0007669"/>
    <property type="project" value="TreeGrafter"/>
</dbReference>
<evidence type="ECO:0000256" key="2">
    <source>
        <dbReference type="ARBA" id="ARBA00022679"/>
    </source>
</evidence>
<protein>
    <recommendedName>
        <fullName evidence="6">Lipopolysaccharide heptosyltransferase II</fullName>
    </recommendedName>
</protein>
<evidence type="ECO:0000256" key="1">
    <source>
        <dbReference type="ARBA" id="ARBA00022676"/>
    </source>
</evidence>
<keyword evidence="2" id="KW-0808">Transferase</keyword>
<evidence type="ECO:0000313" key="5">
    <source>
        <dbReference type="Proteomes" id="UP000178187"/>
    </source>
</evidence>
<dbReference type="InterPro" id="IPR051199">
    <property type="entry name" value="LPS_LOS_Heptosyltrfase"/>
</dbReference>
<gene>
    <name evidence="4" type="ORF">A3G33_06595</name>
</gene>
<dbReference type="CDD" id="cd03789">
    <property type="entry name" value="GT9_LPS_heptosyltransferase"/>
    <property type="match status" value="1"/>
</dbReference>
<accession>A0A1G1KRQ4</accession>
<dbReference type="InterPro" id="IPR002201">
    <property type="entry name" value="Glyco_trans_9"/>
</dbReference>
<keyword evidence="3" id="KW-0812">Transmembrane</keyword>
<keyword evidence="1" id="KW-0328">Glycosyltransferase</keyword>
<dbReference type="Pfam" id="PF01075">
    <property type="entry name" value="Glyco_transf_9"/>
    <property type="match status" value="1"/>
</dbReference>
<organism evidence="4 5">
    <name type="scientific">Candidatus Danuiimicrobium aquiferis</name>
    <dbReference type="NCBI Taxonomy" id="1801832"/>
    <lineage>
        <taxon>Bacteria</taxon>
        <taxon>Pseudomonadati</taxon>
        <taxon>Candidatus Omnitrophota</taxon>
        <taxon>Candidatus Danuiimicrobium</taxon>
    </lineage>
</organism>
<dbReference type="GO" id="GO:0005829">
    <property type="term" value="C:cytosol"/>
    <property type="evidence" value="ECO:0007669"/>
    <property type="project" value="TreeGrafter"/>
</dbReference>
<evidence type="ECO:0000256" key="3">
    <source>
        <dbReference type="SAM" id="Phobius"/>
    </source>
</evidence>
<name>A0A1G1KRQ4_9BACT</name>
<dbReference type="AlphaFoldDB" id="A0A1G1KRQ4"/>
<dbReference type="GO" id="GO:0009244">
    <property type="term" value="P:lipopolysaccharide core region biosynthetic process"/>
    <property type="evidence" value="ECO:0007669"/>
    <property type="project" value="TreeGrafter"/>
</dbReference>
<reference evidence="4 5" key="1">
    <citation type="journal article" date="2016" name="Nat. Commun.">
        <title>Thousands of microbial genomes shed light on interconnected biogeochemical processes in an aquifer system.</title>
        <authorList>
            <person name="Anantharaman K."/>
            <person name="Brown C.T."/>
            <person name="Hug L.A."/>
            <person name="Sharon I."/>
            <person name="Castelle C.J."/>
            <person name="Probst A.J."/>
            <person name="Thomas B.C."/>
            <person name="Singh A."/>
            <person name="Wilkins M.J."/>
            <person name="Karaoz U."/>
            <person name="Brodie E.L."/>
            <person name="Williams K.H."/>
            <person name="Hubbard S.S."/>
            <person name="Banfield J.F."/>
        </authorList>
    </citation>
    <scope>NUCLEOTIDE SEQUENCE [LARGE SCALE GENOMIC DNA]</scope>
</reference>
<sequence length="385" mass="44021">MVFQKYPYQRSWRWIFVKLIDFILIPFGPLFRRKPFPDYVRNILVIRLDQIGDLVCALPIFPLLKKKFPYARITVLADNFARDILEGNPYVDRLFTFSRNWFSQGKKFSWFHFYQIISEIKKVHFDLGFDLRGDIRNIFLMILGKVRYRVGYGIAGGGSLLNQQVPYDSSLHQVELNAKLVEGKVVPKNELIPEVNLSHYEKANAREELVMAGVKESDHLIAIHPEAGCSSKEWGVDQFKELIHSILAKTDAKILIFGVSSAQRLADEFRDSDRVINFVGKISLKKMVAILSHCSLFIGHDSGPSHLAQAVGVPKIIFASGTNQYEIWGVWVKTCHVFKQDVSCAPCQLRQCNVSGHPCMSGIRVEDVMRTVLDLMKLETRSMKL</sequence>
<keyword evidence="3" id="KW-1133">Transmembrane helix</keyword>
<comment type="caution">
    <text evidence="4">The sequence shown here is derived from an EMBL/GenBank/DDBJ whole genome shotgun (WGS) entry which is preliminary data.</text>
</comment>
<evidence type="ECO:0000313" key="4">
    <source>
        <dbReference type="EMBL" id="OGW95492.1"/>
    </source>
</evidence>
<keyword evidence="3" id="KW-0472">Membrane</keyword>
<evidence type="ECO:0008006" key="6">
    <source>
        <dbReference type="Google" id="ProtNLM"/>
    </source>
</evidence>
<dbReference type="Proteomes" id="UP000178187">
    <property type="component" value="Unassembled WGS sequence"/>
</dbReference>
<proteinExistence type="predicted"/>
<dbReference type="PANTHER" id="PTHR30160">
    <property type="entry name" value="TETRAACYLDISACCHARIDE 4'-KINASE-RELATED"/>
    <property type="match status" value="1"/>
</dbReference>
<dbReference type="Gene3D" id="3.40.50.2000">
    <property type="entry name" value="Glycogen Phosphorylase B"/>
    <property type="match status" value="2"/>
</dbReference>
<dbReference type="EMBL" id="MHFR01000062">
    <property type="protein sequence ID" value="OGW95492.1"/>
    <property type="molecule type" value="Genomic_DNA"/>
</dbReference>
<dbReference type="SUPFAM" id="SSF53756">
    <property type="entry name" value="UDP-Glycosyltransferase/glycogen phosphorylase"/>
    <property type="match status" value="1"/>
</dbReference>